<dbReference type="Pfam" id="PF04488">
    <property type="entry name" value="Gly_transf_sug"/>
    <property type="match status" value="1"/>
</dbReference>
<dbReference type="GO" id="GO:0051999">
    <property type="term" value="P:mannosyl-inositol phosphorylceramide biosynthetic process"/>
    <property type="evidence" value="ECO:0007669"/>
    <property type="project" value="TreeGrafter"/>
</dbReference>
<dbReference type="GO" id="GO:0016020">
    <property type="term" value="C:membrane"/>
    <property type="evidence" value="ECO:0007669"/>
    <property type="project" value="GOC"/>
</dbReference>
<dbReference type="AlphaFoldDB" id="A0A815MFG7"/>
<dbReference type="PANTHER" id="PTHR32385:SF15">
    <property type="entry name" value="INOSITOL PHOSPHOCERAMIDE MANNOSYLTRANSFERASE 1"/>
    <property type="match status" value="1"/>
</dbReference>
<organism evidence="3 4">
    <name type="scientific">Adineta ricciae</name>
    <name type="common">Rotifer</name>
    <dbReference type="NCBI Taxonomy" id="249248"/>
    <lineage>
        <taxon>Eukaryota</taxon>
        <taxon>Metazoa</taxon>
        <taxon>Spiralia</taxon>
        <taxon>Gnathifera</taxon>
        <taxon>Rotifera</taxon>
        <taxon>Eurotatoria</taxon>
        <taxon>Bdelloidea</taxon>
        <taxon>Adinetida</taxon>
        <taxon>Adinetidae</taxon>
        <taxon>Adineta</taxon>
    </lineage>
</organism>
<keyword evidence="1" id="KW-0808">Transferase</keyword>
<dbReference type="Gene3D" id="3.90.550.20">
    <property type="match status" value="1"/>
</dbReference>
<dbReference type="Proteomes" id="UP000663852">
    <property type="component" value="Unassembled WGS sequence"/>
</dbReference>
<accession>A0A815MFG7</accession>
<evidence type="ECO:0000256" key="1">
    <source>
        <dbReference type="ARBA" id="ARBA00022679"/>
    </source>
</evidence>
<dbReference type="SUPFAM" id="SSF53448">
    <property type="entry name" value="Nucleotide-diphospho-sugar transferases"/>
    <property type="match status" value="1"/>
</dbReference>
<name>A0A815MFG7_ADIRI</name>
<dbReference type="GO" id="GO:0000030">
    <property type="term" value="F:mannosyltransferase activity"/>
    <property type="evidence" value="ECO:0007669"/>
    <property type="project" value="TreeGrafter"/>
</dbReference>
<gene>
    <name evidence="3" type="ORF">EDS130_LOCUS37680</name>
</gene>
<dbReference type="OrthoDB" id="9997758at2759"/>
<comment type="caution">
    <text evidence="3">The sequence shown here is derived from an EMBL/GenBank/DDBJ whole genome shotgun (WGS) entry which is preliminary data.</text>
</comment>
<evidence type="ECO:0000313" key="4">
    <source>
        <dbReference type="Proteomes" id="UP000663852"/>
    </source>
</evidence>
<dbReference type="InterPro" id="IPR029044">
    <property type="entry name" value="Nucleotide-diphossugar_trans"/>
</dbReference>
<sequence>MVICIIYMVLLRRRSSRVLLTAFDITTFIRKIQVNTTSPHRIPRIIHQTWKTKQVPKHWKETVRTVRTLNAPHFEYRLWTDEDIHAFVRQEEPYLYNHTFLKYPLDIQRIDAFRYIVLHRLGGIYIDMDNGCIQPFDTLLNVLEMVDAQSAHLAAFPRTSPVGISNGFMIATKGHPLFKTLVSHLSLFNHNYLVDYLTVMLTTGPLYLSVNEFYFDKSIEPSAVRILDETVYSSLYTWHTPGNSWHGRDARAILFIYHSFRKYSPFRFYQCLLFLIVLVAIILYRRRYRRRRQLF</sequence>
<keyword evidence="2" id="KW-0812">Transmembrane</keyword>
<keyword evidence="2" id="KW-1133">Transmembrane helix</keyword>
<dbReference type="EMBL" id="CAJNOJ010000377">
    <property type="protein sequence ID" value="CAF1423619.1"/>
    <property type="molecule type" value="Genomic_DNA"/>
</dbReference>
<dbReference type="InterPro" id="IPR007577">
    <property type="entry name" value="GlycoTrfase_DXD_sugar-bd_CS"/>
</dbReference>
<evidence type="ECO:0000313" key="3">
    <source>
        <dbReference type="EMBL" id="CAF1423619.1"/>
    </source>
</evidence>
<evidence type="ECO:0000256" key="2">
    <source>
        <dbReference type="SAM" id="Phobius"/>
    </source>
</evidence>
<dbReference type="PANTHER" id="PTHR32385">
    <property type="entry name" value="MANNOSYL PHOSPHORYLINOSITOL CERAMIDE SYNTHASE"/>
    <property type="match status" value="1"/>
</dbReference>
<protein>
    <submittedName>
        <fullName evidence="3">Uncharacterized protein</fullName>
    </submittedName>
</protein>
<proteinExistence type="predicted"/>
<dbReference type="InterPro" id="IPR051706">
    <property type="entry name" value="Glycosyltransferase_domain"/>
</dbReference>
<keyword evidence="2" id="KW-0472">Membrane</keyword>
<feature type="transmembrane region" description="Helical" evidence="2">
    <location>
        <begin position="266"/>
        <end position="284"/>
    </location>
</feature>
<reference evidence="3" key="1">
    <citation type="submission" date="2021-02" db="EMBL/GenBank/DDBJ databases">
        <authorList>
            <person name="Nowell W R."/>
        </authorList>
    </citation>
    <scope>NUCLEOTIDE SEQUENCE</scope>
</reference>